<organism evidence="2 3">
    <name type="scientific">Perkinsus chesapeaki</name>
    <name type="common">Clam parasite</name>
    <name type="synonym">Perkinsus andrewsi</name>
    <dbReference type="NCBI Taxonomy" id="330153"/>
    <lineage>
        <taxon>Eukaryota</taxon>
        <taxon>Sar</taxon>
        <taxon>Alveolata</taxon>
        <taxon>Perkinsozoa</taxon>
        <taxon>Perkinsea</taxon>
        <taxon>Perkinsida</taxon>
        <taxon>Perkinsidae</taxon>
        <taxon>Perkinsus</taxon>
    </lineage>
</organism>
<evidence type="ECO:0000256" key="1">
    <source>
        <dbReference type="SAM" id="SignalP"/>
    </source>
</evidence>
<feature type="chain" id="PRO_5029754461" evidence="1">
    <location>
        <begin position="25"/>
        <end position="105"/>
    </location>
</feature>
<dbReference type="AlphaFoldDB" id="A0A7J6LGD3"/>
<protein>
    <submittedName>
        <fullName evidence="2">Uncharacterized protein</fullName>
    </submittedName>
</protein>
<comment type="caution">
    <text evidence="2">The sequence shown here is derived from an EMBL/GenBank/DDBJ whole genome shotgun (WGS) entry which is preliminary data.</text>
</comment>
<keyword evidence="1" id="KW-0732">Signal</keyword>
<name>A0A7J6LGD3_PERCH</name>
<gene>
    <name evidence="2" type="ORF">FOL47_008126</name>
</gene>
<evidence type="ECO:0000313" key="2">
    <source>
        <dbReference type="EMBL" id="KAF4658213.1"/>
    </source>
</evidence>
<sequence>MCCTGLVVTRVCLRVLYLVKLALGSFTTAHDSGSQMSSFSQSNVGQINRYETKSFSKRVAYSLVCWFIEMVANDGLSWDWWDNWRSDGMLWFEEEFTGQWHTGGL</sequence>
<dbReference type="EMBL" id="JAAPAO010000504">
    <property type="protein sequence ID" value="KAF4658213.1"/>
    <property type="molecule type" value="Genomic_DNA"/>
</dbReference>
<reference evidence="2 3" key="1">
    <citation type="submission" date="2020-04" db="EMBL/GenBank/DDBJ databases">
        <title>Perkinsus chesapeaki whole genome sequence.</title>
        <authorList>
            <person name="Bogema D.R."/>
        </authorList>
    </citation>
    <scope>NUCLEOTIDE SEQUENCE [LARGE SCALE GENOMIC DNA]</scope>
    <source>
        <strain evidence="2">ATCC PRA-425</strain>
    </source>
</reference>
<proteinExistence type="predicted"/>
<keyword evidence="3" id="KW-1185">Reference proteome</keyword>
<dbReference type="Proteomes" id="UP000591131">
    <property type="component" value="Unassembled WGS sequence"/>
</dbReference>
<accession>A0A7J6LGD3</accession>
<feature type="signal peptide" evidence="1">
    <location>
        <begin position="1"/>
        <end position="24"/>
    </location>
</feature>
<evidence type="ECO:0000313" key="3">
    <source>
        <dbReference type="Proteomes" id="UP000591131"/>
    </source>
</evidence>